<reference evidence="7" key="1">
    <citation type="journal article" date="2019" name="Int. J. Syst. Evol. Microbiol.">
        <title>The Global Catalogue of Microorganisms (GCM) 10K type strain sequencing project: providing services to taxonomists for standard genome sequencing and annotation.</title>
        <authorList>
            <consortium name="The Broad Institute Genomics Platform"/>
            <consortium name="The Broad Institute Genome Sequencing Center for Infectious Disease"/>
            <person name="Wu L."/>
            <person name="Ma J."/>
        </authorList>
    </citation>
    <scope>NUCLEOTIDE SEQUENCE [LARGE SCALE GENOMIC DNA]</scope>
    <source>
        <strain evidence="7">CGMCC 1.15480</strain>
    </source>
</reference>
<dbReference type="SUPFAM" id="SSF50494">
    <property type="entry name" value="Trypsin-like serine proteases"/>
    <property type="match status" value="1"/>
</dbReference>
<evidence type="ECO:0000256" key="1">
    <source>
        <dbReference type="ARBA" id="ARBA00010541"/>
    </source>
</evidence>
<evidence type="ECO:0000256" key="5">
    <source>
        <dbReference type="SAM" id="SignalP"/>
    </source>
</evidence>
<comment type="caution">
    <text evidence="6">The sequence shown here is derived from an EMBL/GenBank/DDBJ whole genome shotgun (WGS) entry which is preliminary data.</text>
</comment>
<evidence type="ECO:0000256" key="3">
    <source>
        <dbReference type="ARBA" id="ARBA00022801"/>
    </source>
</evidence>
<dbReference type="Gene3D" id="2.40.10.10">
    <property type="entry name" value="Trypsin-like serine proteases"/>
    <property type="match status" value="2"/>
</dbReference>
<evidence type="ECO:0000256" key="2">
    <source>
        <dbReference type="ARBA" id="ARBA00022670"/>
    </source>
</evidence>
<comment type="similarity">
    <text evidence="1">Belongs to the peptidase S1C family.</text>
</comment>
<feature type="region of interest" description="Disordered" evidence="4">
    <location>
        <begin position="32"/>
        <end position="88"/>
    </location>
</feature>
<organism evidence="6 7">
    <name type="scientific">Tersicoccus solisilvae</name>
    <dbReference type="NCBI Taxonomy" id="1882339"/>
    <lineage>
        <taxon>Bacteria</taxon>
        <taxon>Bacillati</taxon>
        <taxon>Actinomycetota</taxon>
        <taxon>Actinomycetes</taxon>
        <taxon>Micrococcales</taxon>
        <taxon>Micrococcaceae</taxon>
        <taxon>Tersicoccus</taxon>
    </lineage>
</organism>
<keyword evidence="5" id="KW-0732">Signal</keyword>
<keyword evidence="3" id="KW-0378">Hydrolase</keyword>
<feature type="compositionally biased region" description="Low complexity" evidence="4">
    <location>
        <begin position="72"/>
        <end position="81"/>
    </location>
</feature>
<dbReference type="InterPro" id="IPR051201">
    <property type="entry name" value="Chloro_Bact_Ser_Proteases"/>
</dbReference>
<evidence type="ECO:0000256" key="4">
    <source>
        <dbReference type="SAM" id="MobiDB-lite"/>
    </source>
</evidence>
<dbReference type="InterPro" id="IPR001940">
    <property type="entry name" value="Peptidase_S1C"/>
</dbReference>
<dbReference type="PRINTS" id="PR00834">
    <property type="entry name" value="PROTEASES2C"/>
</dbReference>
<keyword evidence="7" id="KW-1185">Reference proteome</keyword>
<keyword evidence="2" id="KW-0645">Protease</keyword>
<dbReference type="Pfam" id="PF13365">
    <property type="entry name" value="Trypsin_2"/>
    <property type="match status" value="1"/>
</dbReference>
<evidence type="ECO:0000313" key="7">
    <source>
        <dbReference type="Proteomes" id="UP000597761"/>
    </source>
</evidence>
<accession>A0ABQ1NXN6</accession>
<feature type="signal peptide" evidence="5">
    <location>
        <begin position="1"/>
        <end position="27"/>
    </location>
</feature>
<evidence type="ECO:0000313" key="6">
    <source>
        <dbReference type="EMBL" id="GGC87105.1"/>
    </source>
</evidence>
<sequence length="433" mass="44452">MTTSGYGRWVAAPFVLGLIALPLSSCTQPTAGPTVTVQAPPPAQSQPQQAQSQQSGSTTTSSPAATPPAATPPVASGAPVVGPTPPVPPADPTWADVYSKVKSGVALIEVTTCDGGGHGTGFVVGPNLVMTAAHVVDGQTAISVSLPGGVSSAQVIGFDPGDDLALLRLDDAVQGYRFAVQQALPSVASDVATIGFPLGAEMTFTEGRVSTVNAEIDGVSGLIKTDTAINHGNSGGPLLDNKGRVVGVVVSKVTQDSNGDAAEGIAYAVNPLRAVSRLAEWRDRTTALAPDSCSTDGGGAATSADVDVTIESSDPSAASIAQTLQIYGQAINRGAYETAFDVYTTDTQQQLHGLDTWKAGLDSVFWRSLVLTEVRDPVGDRIHADVTVQTQQDTSVGRNGQTCSIWTFDYTMVWTGTDWKIEKADAGAPAACS</sequence>
<protein>
    <recommendedName>
        <fullName evidence="8">Serine protease</fullName>
    </recommendedName>
</protein>
<dbReference type="Proteomes" id="UP000597761">
    <property type="component" value="Unassembled WGS sequence"/>
</dbReference>
<proteinExistence type="inferred from homology"/>
<gene>
    <name evidence="6" type="ORF">GCM10011512_12530</name>
</gene>
<dbReference type="RefSeq" id="WP_188667480.1">
    <property type="nucleotide sequence ID" value="NZ_BMJI01000005.1"/>
</dbReference>
<dbReference type="PANTHER" id="PTHR43343:SF3">
    <property type="entry name" value="PROTEASE DO-LIKE 8, CHLOROPLASTIC"/>
    <property type="match status" value="1"/>
</dbReference>
<dbReference type="InterPro" id="IPR009003">
    <property type="entry name" value="Peptidase_S1_PA"/>
</dbReference>
<feature type="chain" id="PRO_5046342861" description="Serine protease" evidence="5">
    <location>
        <begin position="28"/>
        <end position="433"/>
    </location>
</feature>
<evidence type="ECO:0008006" key="8">
    <source>
        <dbReference type="Google" id="ProtNLM"/>
    </source>
</evidence>
<name>A0ABQ1NXN6_9MICC</name>
<feature type="compositionally biased region" description="Low complexity" evidence="4">
    <location>
        <begin position="45"/>
        <end position="64"/>
    </location>
</feature>
<dbReference type="EMBL" id="BMJI01000005">
    <property type="protein sequence ID" value="GGC87105.1"/>
    <property type="molecule type" value="Genomic_DNA"/>
</dbReference>
<dbReference type="PANTHER" id="PTHR43343">
    <property type="entry name" value="PEPTIDASE S12"/>
    <property type="match status" value="1"/>
</dbReference>
<dbReference type="InterPro" id="IPR043504">
    <property type="entry name" value="Peptidase_S1_PA_chymotrypsin"/>
</dbReference>